<dbReference type="InterPro" id="IPR009057">
    <property type="entry name" value="Homeodomain-like_sf"/>
</dbReference>
<dbReference type="Proteomes" id="UP001157126">
    <property type="component" value="Unassembled WGS sequence"/>
</dbReference>
<organism evidence="6 7">
    <name type="scientific">Mobilicoccus caccae</name>
    <dbReference type="NCBI Taxonomy" id="1859295"/>
    <lineage>
        <taxon>Bacteria</taxon>
        <taxon>Bacillati</taxon>
        <taxon>Actinomycetota</taxon>
        <taxon>Actinomycetes</taxon>
        <taxon>Micrococcales</taxon>
        <taxon>Dermatophilaceae</taxon>
        <taxon>Mobilicoccus</taxon>
    </lineage>
</organism>
<evidence type="ECO:0000313" key="7">
    <source>
        <dbReference type="Proteomes" id="UP001157126"/>
    </source>
</evidence>
<accession>A0ABQ6IW22</accession>
<protein>
    <submittedName>
        <fullName evidence="6">TetR family transcriptional regulator</fullName>
    </submittedName>
</protein>
<evidence type="ECO:0000313" key="6">
    <source>
        <dbReference type="EMBL" id="GMA42145.1"/>
    </source>
</evidence>
<feature type="DNA-binding region" description="H-T-H motif" evidence="4">
    <location>
        <begin position="49"/>
        <end position="68"/>
    </location>
</feature>
<dbReference type="InterPro" id="IPR001647">
    <property type="entry name" value="HTH_TetR"/>
</dbReference>
<dbReference type="Gene3D" id="1.10.10.60">
    <property type="entry name" value="Homeodomain-like"/>
    <property type="match status" value="1"/>
</dbReference>
<dbReference type="SUPFAM" id="SSF46689">
    <property type="entry name" value="Homeodomain-like"/>
    <property type="match status" value="1"/>
</dbReference>
<sequence>MHTVQARVYAPRVNDVLSGRREANKARTRAALVAAVYHVIETEGIEALTAERVADAAGISRRTFFNYFTSVEALIAAESADILERVRRALAARPADESPVTSVIGVIEELFTLDLLVDATRAWRAVERVPAARRYALEAGSGQVAELAHEWGRRLFDPQGDDPLRAAVLTATVLTAFEEARRHWLSRHQGEIDESALAAFLDDVRRAAEIIRPAFDR</sequence>
<evidence type="ECO:0000256" key="1">
    <source>
        <dbReference type="ARBA" id="ARBA00023015"/>
    </source>
</evidence>
<dbReference type="EMBL" id="BSUO01000001">
    <property type="protein sequence ID" value="GMA42145.1"/>
    <property type="molecule type" value="Genomic_DNA"/>
</dbReference>
<keyword evidence="2 4" id="KW-0238">DNA-binding</keyword>
<dbReference type="Gene3D" id="1.10.357.10">
    <property type="entry name" value="Tetracycline Repressor, domain 2"/>
    <property type="match status" value="1"/>
</dbReference>
<keyword evidence="3" id="KW-0804">Transcription</keyword>
<comment type="caution">
    <text evidence="6">The sequence shown here is derived from an EMBL/GenBank/DDBJ whole genome shotgun (WGS) entry which is preliminary data.</text>
</comment>
<feature type="domain" description="HTH tetR-type" evidence="5">
    <location>
        <begin position="26"/>
        <end position="86"/>
    </location>
</feature>
<dbReference type="PANTHER" id="PTHR30055:SF234">
    <property type="entry name" value="HTH-TYPE TRANSCRIPTIONAL REGULATOR BETI"/>
    <property type="match status" value="1"/>
</dbReference>
<evidence type="ECO:0000259" key="5">
    <source>
        <dbReference type="PROSITE" id="PS50977"/>
    </source>
</evidence>
<evidence type="ECO:0000256" key="2">
    <source>
        <dbReference type="ARBA" id="ARBA00023125"/>
    </source>
</evidence>
<dbReference type="Pfam" id="PF00440">
    <property type="entry name" value="TetR_N"/>
    <property type="match status" value="1"/>
</dbReference>
<dbReference type="PANTHER" id="PTHR30055">
    <property type="entry name" value="HTH-TYPE TRANSCRIPTIONAL REGULATOR RUTR"/>
    <property type="match status" value="1"/>
</dbReference>
<evidence type="ECO:0000256" key="3">
    <source>
        <dbReference type="ARBA" id="ARBA00023163"/>
    </source>
</evidence>
<name>A0ABQ6IW22_9MICO</name>
<keyword evidence="1" id="KW-0805">Transcription regulation</keyword>
<evidence type="ECO:0000256" key="4">
    <source>
        <dbReference type="PROSITE-ProRule" id="PRU00335"/>
    </source>
</evidence>
<dbReference type="InterPro" id="IPR050109">
    <property type="entry name" value="HTH-type_TetR-like_transc_reg"/>
</dbReference>
<dbReference type="PROSITE" id="PS50977">
    <property type="entry name" value="HTH_TETR_2"/>
    <property type="match status" value="1"/>
</dbReference>
<keyword evidence="7" id="KW-1185">Reference proteome</keyword>
<reference evidence="7" key="1">
    <citation type="journal article" date="2019" name="Int. J. Syst. Evol. Microbiol.">
        <title>The Global Catalogue of Microorganisms (GCM) 10K type strain sequencing project: providing services to taxonomists for standard genome sequencing and annotation.</title>
        <authorList>
            <consortium name="The Broad Institute Genomics Platform"/>
            <consortium name="The Broad Institute Genome Sequencing Center for Infectious Disease"/>
            <person name="Wu L."/>
            <person name="Ma J."/>
        </authorList>
    </citation>
    <scope>NUCLEOTIDE SEQUENCE [LARGE SCALE GENOMIC DNA]</scope>
    <source>
        <strain evidence="7">NBRC 113072</strain>
    </source>
</reference>
<proteinExistence type="predicted"/>
<gene>
    <name evidence="6" type="ORF">GCM10025883_41900</name>
</gene>